<proteinExistence type="predicted"/>
<evidence type="ECO:0000256" key="2">
    <source>
        <dbReference type="SAM" id="Phobius"/>
    </source>
</evidence>
<dbReference type="InParanoid" id="A0A7J8HC97"/>
<dbReference type="InterPro" id="IPR028099">
    <property type="entry name" value="DUF4577"/>
</dbReference>
<accession>A0A7J8HC97</accession>
<feature type="transmembrane region" description="Helical" evidence="2">
    <location>
        <begin position="62"/>
        <end position="86"/>
    </location>
</feature>
<dbReference type="Pfam" id="PF15145">
    <property type="entry name" value="DUF4577"/>
    <property type="match status" value="1"/>
</dbReference>
<dbReference type="PANTHER" id="PTHR36475">
    <property type="entry name" value="LEUCINE-RICH SINGLE-PASS MEMBRANE PROTEIN 1"/>
    <property type="match status" value="1"/>
</dbReference>
<keyword evidence="2" id="KW-0812">Transmembrane</keyword>
<organism evidence="3 4">
    <name type="scientific">Molossus molossus</name>
    <name type="common">Pallas' mastiff bat</name>
    <name type="synonym">Vespertilio molossus</name>
    <dbReference type="NCBI Taxonomy" id="27622"/>
    <lineage>
        <taxon>Eukaryota</taxon>
        <taxon>Metazoa</taxon>
        <taxon>Chordata</taxon>
        <taxon>Craniata</taxon>
        <taxon>Vertebrata</taxon>
        <taxon>Euteleostomi</taxon>
        <taxon>Mammalia</taxon>
        <taxon>Eutheria</taxon>
        <taxon>Laurasiatheria</taxon>
        <taxon>Chiroptera</taxon>
        <taxon>Yangochiroptera</taxon>
        <taxon>Molossidae</taxon>
        <taxon>Molossus</taxon>
    </lineage>
</organism>
<dbReference type="PANTHER" id="PTHR36475:SF1">
    <property type="entry name" value="LEUCINE-RICH SINGLE-PASS MEMBRANE PROTEIN 1"/>
    <property type="match status" value="1"/>
</dbReference>
<keyword evidence="2" id="KW-0472">Membrane</keyword>
<dbReference type="EMBL" id="JACASF010000007">
    <property type="protein sequence ID" value="KAF6469896.1"/>
    <property type="molecule type" value="Genomic_DNA"/>
</dbReference>
<keyword evidence="4" id="KW-1185">Reference proteome</keyword>
<keyword evidence="1" id="KW-0175">Coiled coil</keyword>
<comment type="caution">
    <text evidence="3">The sequence shown here is derived from an EMBL/GenBank/DDBJ whole genome shotgun (WGS) entry which is preliminary data.</text>
</comment>
<dbReference type="Proteomes" id="UP000550707">
    <property type="component" value="Unassembled WGS sequence"/>
</dbReference>
<sequence>MNYSSRDAGSHDIPEDRKLYVVDSINDLHKLNFCPDGSQHLLPPEEKTAGVGTHARNRSPSLFFVGLIIVLIVSLVLVSFVLFLIIQTGNGMDDVSRRLAAEGKDIEELKKLNSMILKQLNQLDAERN</sequence>
<dbReference type="FunCoup" id="A0A7J8HC97">
    <property type="interactions" value="13"/>
</dbReference>
<dbReference type="AlphaFoldDB" id="A0A7J8HC97"/>
<reference evidence="3 4" key="1">
    <citation type="journal article" date="2020" name="Nature">
        <title>Six reference-quality genomes reveal evolution of bat adaptations.</title>
        <authorList>
            <person name="Jebb D."/>
            <person name="Huang Z."/>
            <person name="Pippel M."/>
            <person name="Hughes G.M."/>
            <person name="Lavrichenko K."/>
            <person name="Devanna P."/>
            <person name="Winkler S."/>
            <person name="Jermiin L.S."/>
            <person name="Skirmuntt E.C."/>
            <person name="Katzourakis A."/>
            <person name="Burkitt-Gray L."/>
            <person name="Ray D.A."/>
            <person name="Sullivan K.A.M."/>
            <person name="Roscito J.G."/>
            <person name="Kirilenko B.M."/>
            <person name="Davalos L.M."/>
            <person name="Corthals A.P."/>
            <person name="Power M.L."/>
            <person name="Jones G."/>
            <person name="Ransome R.D."/>
            <person name="Dechmann D.K.N."/>
            <person name="Locatelli A.G."/>
            <person name="Puechmaille S.J."/>
            <person name="Fedrigo O."/>
            <person name="Jarvis E.D."/>
            <person name="Hiller M."/>
            <person name="Vernes S.C."/>
            <person name="Myers E.W."/>
            <person name="Teeling E.C."/>
        </authorList>
    </citation>
    <scope>NUCLEOTIDE SEQUENCE [LARGE SCALE GENOMIC DNA]</scope>
    <source>
        <strain evidence="3">MMolMol1</strain>
        <tissue evidence="3">Muscle</tissue>
    </source>
</reference>
<evidence type="ECO:0000313" key="4">
    <source>
        <dbReference type="Proteomes" id="UP000550707"/>
    </source>
</evidence>
<protein>
    <submittedName>
        <fullName evidence="3">Leucine rich single-pass membrane protein 1</fullName>
    </submittedName>
</protein>
<gene>
    <name evidence="3" type="ORF">HJG59_011705</name>
</gene>
<evidence type="ECO:0000256" key="1">
    <source>
        <dbReference type="SAM" id="Coils"/>
    </source>
</evidence>
<feature type="coiled-coil region" evidence="1">
    <location>
        <begin position="92"/>
        <end position="126"/>
    </location>
</feature>
<keyword evidence="2" id="KW-1133">Transmembrane helix</keyword>
<name>A0A7J8HC97_MOLMO</name>
<evidence type="ECO:0000313" key="3">
    <source>
        <dbReference type="EMBL" id="KAF6469896.1"/>
    </source>
</evidence>